<dbReference type="AlphaFoldDB" id="A0A5K7SF77"/>
<dbReference type="Gene3D" id="3.40.50.10320">
    <property type="entry name" value="LmbE-like"/>
    <property type="match status" value="1"/>
</dbReference>
<dbReference type="RefSeq" id="WP_318348406.1">
    <property type="nucleotide sequence ID" value="NZ_AP018694.1"/>
</dbReference>
<evidence type="ECO:0008006" key="3">
    <source>
        <dbReference type="Google" id="ProtNLM"/>
    </source>
</evidence>
<reference evidence="1" key="1">
    <citation type="journal article" date="2020" name="Int. J. Syst. Evol. Microbiol.">
        <title>Aquipluma nitroreducens gen. nov. sp. nov., a novel facultatively anaerobic bacterium isolated from a freshwater lake.</title>
        <authorList>
            <person name="Watanabe M."/>
            <person name="Kojima H."/>
            <person name="Fukui M."/>
        </authorList>
    </citation>
    <scope>NUCLEOTIDE SEQUENCE</scope>
    <source>
        <strain evidence="1">MeG22</strain>
    </source>
</reference>
<evidence type="ECO:0000313" key="2">
    <source>
        <dbReference type="Proteomes" id="UP001193389"/>
    </source>
</evidence>
<evidence type="ECO:0000313" key="1">
    <source>
        <dbReference type="EMBL" id="BBE20238.1"/>
    </source>
</evidence>
<dbReference type="EMBL" id="AP018694">
    <property type="protein sequence ID" value="BBE20238.1"/>
    <property type="molecule type" value="Genomic_DNA"/>
</dbReference>
<gene>
    <name evidence="1" type="ORF">AQPE_4429</name>
</gene>
<dbReference type="InterPro" id="IPR024078">
    <property type="entry name" value="LmbE-like_dom_sf"/>
</dbReference>
<dbReference type="KEGG" id="anf:AQPE_4429"/>
<proteinExistence type="predicted"/>
<keyword evidence="2" id="KW-1185">Reference proteome</keyword>
<name>A0A5K7SF77_9BACT</name>
<dbReference type="Proteomes" id="UP001193389">
    <property type="component" value="Chromosome"/>
</dbReference>
<organism evidence="1 2">
    <name type="scientific">Aquipluma nitroreducens</name>
    <dbReference type="NCBI Taxonomy" id="2010828"/>
    <lineage>
        <taxon>Bacteria</taxon>
        <taxon>Pseudomonadati</taxon>
        <taxon>Bacteroidota</taxon>
        <taxon>Bacteroidia</taxon>
        <taxon>Marinilabiliales</taxon>
        <taxon>Prolixibacteraceae</taxon>
        <taxon>Aquipluma</taxon>
    </lineage>
</organism>
<accession>A0A5K7SF77</accession>
<sequence>MKIYPIQEIIPEKNIVVFSPHFDDVLFMLGGYILELKKAGLLDTKHFHVNLLFSRSNYQAGSGSANFDTSLQRIKLATGNRIIEDQDCLNEMLGAFNYIYQIIGEGECLTRGKAMADSEMEFPHGMYEDFSPDDELIFERMKQRVGKWAVQENTALIFPMAIKEHIDHFITREAGLVVAKELGNTAKAKFYFQEDKPYGGIATVEELGRIEDFIHDNQLESRLYAYDPQSIIDLAFKHYISQVEEVYKAGILGRAEFLKEKMQDSNYLDRICVWK</sequence>
<protein>
    <recommendedName>
        <fullName evidence="3">PIG-L family deacetylase</fullName>
    </recommendedName>
</protein>